<name>A0A6C2YHJ6_9BACT</name>
<dbReference type="AlphaFoldDB" id="A0A6C2YHJ6"/>
<dbReference type="SUPFAM" id="SSF52540">
    <property type="entry name" value="P-loop containing nucleoside triphosphate hydrolases"/>
    <property type="match status" value="1"/>
</dbReference>
<comment type="similarity">
    <text evidence="1">Belongs to the ABC transporter superfamily.</text>
</comment>
<organism evidence="6">
    <name type="scientific">Tuwongella immobilis</name>
    <dbReference type="NCBI Taxonomy" id="692036"/>
    <lineage>
        <taxon>Bacteria</taxon>
        <taxon>Pseudomonadati</taxon>
        <taxon>Planctomycetota</taxon>
        <taxon>Planctomycetia</taxon>
        <taxon>Gemmatales</taxon>
        <taxon>Gemmataceae</taxon>
        <taxon>Tuwongella</taxon>
    </lineage>
</organism>
<proteinExistence type="inferred from homology"/>
<gene>
    <name evidence="6" type="ORF">GMBLW1_29620</name>
</gene>
<evidence type="ECO:0000256" key="2">
    <source>
        <dbReference type="ARBA" id="ARBA00022448"/>
    </source>
</evidence>
<evidence type="ECO:0000313" key="7">
    <source>
        <dbReference type="Proteomes" id="UP000464378"/>
    </source>
</evidence>
<dbReference type="InterPro" id="IPR003439">
    <property type="entry name" value="ABC_transporter-like_ATP-bd"/>
</dbReference>
<keyword evidence="7" id="KW-1185">Reference proteome</keyword>
<dbReference type="InterPro" id="IPR003593">
    <property type="entry name" value="AAA+_ATPase"/>
</dbReference>
<dbReference type="InterPro" id="IPR027417">
    <property type="entry name" value="P-loop_NTPase"/>
</dbReference>
<dbReference type="EMBL" id="LR593887">
    <property type="protein sequence ID" value="VTR97419.1"/>
    <property type="molecule type" value="Genomic_DNA"/>
</dbReference>
<dbReference type="SMART" id="SM00382">
    <property type="entry name" value="AAA"/>
    <property type="match status" value="1"/>
</dbReference>
<keyword evidence="3" id="KW-0547">Nucleotide-binding</keyword>
<feature type="domain" description="ABC transporter" evidence="5">
    <location>
        <begin position="7"/>
        <end position="241"/>
    </location>
</feature>
<keyword evidence="4 6" id="KW-0067">ATP-binding</keyword>
<dbReference type="Proteomes" id="UP000464378">
    <property type="component" value="Chromosome"/>
</dbReference>
<evidence type="ECO:0000256" key="3">
    <source>
        <dbReference type="ARBA" id="ARBA00022741"/>
    </source>
</evidence>
<dbReference type="Pfam" id="PF00005">
    <property type="entry name" value="ABC_tran"/>
    <property type="match status" value="1"/>
</dbReference>
<evidence type="ECO:0000256" key="1">
    <source>
        <dbReference type="ARBA" id="ARBA00005417"/>
    </source>
</evidence>
<evidence type="ECO:0000259" key="5">
    <source>
        <dbReference type="PROSITE" id="PS50893"/>
    </source>
</evidence>
<dbReference type="GO" id="GO:0016887">
    <property type="term" value="F:ATP hydrolysis activity"/>
    <property type="evidence" value="ECO:0007669"/>
    <property type="project" value="InterPro"/>
</dbReference>
<protein>
    <recommendedName>
        <fullName evidence="5">ABC transporter domain-containing protein</fullName>
    </recommendedName>
</protein>
<dbReference type="PROSITE" id="PS50893">
    <property type="entry name" value="ABC_TRANSPORTER_2"/>
    <property type="match status" value="1"/>
</dbReference>
<dbReference type="GO" id="GO:0005524">
    <property type="term" value="F:ATP binding"/>
    <property type="evidence" value="ECO:0007669"/>
    <property type="project" value="UniProtKB-KW"/>
</dbReference>
<dbReference type="KEGG" id="tim:GMBLW1_29620"/>
<reference evidence="6" key="1">
    <citation type="submission" date="2019-04" db="EMBL/GenBank/DDBJ databases">
        <authorList>
            <consortium name="Science for Life Laboratories"/>
        </authorList>
    </citation>
    <scope>NUCLEOTIDE SEQUENCE</scope>
    <source>
        <strain evidence="6">MBLW1</strain>
    </source>
</reference>
<dbReference type="CDD" id="cd03230">
    <property type="entry name" value="ABC_DR_subfamily_A"/>
    <property type="match status" value="1"/>
</dbReference>
<accession>A0A6C2YHJ6</accession>
<dbReference type="PANTHER" id="PTHR43335">
    <property type="entry name" value="ABC TRANSPORTER, ATP-BINDING PROTEIN"/>
    <property type="match status" value="1"/>
</dbReference>
<dbReference type="EMBL" id="LR586016">
    <property type="protein sequence ID" value="VIP00998.1"/>
    <property type="molecule type" value="Genomic_DNA"/>
</dbReference>
<keyword evidence="2" id="KW-0813">Transport</keyword>
<dbReference type="Gene3D" id="3.40.50.300">
    <property type="entry name" value="P-loop containing nucleotide triphosphate hydrolases"/>
    <property type="match status" value="1"/>
</dbReference>
<evidence type="ECO:0000313" key="6">
    <source>
        <dbReference type="EMBL" id="VIP00998.1"/>
    </source>
</evidence>
<dbReference type="InParanoid" id="A0A6C2YHJ6"/>
<evidence type="ECO:0000256" key="4">
    <source>
        <dbReference type="ARBA" id="ARBA00022840"/>
    </source>
</evidence>
<sequence>MATEPVLEFDKISKTYQDPFPRRSIDAVHQVSFRVQPGEIFGLVGPNRAGKTTLIKILLTLCQPTSGKAFRFGKPITDRSTLMRVGYMHENQAFPRYWTAHGLLQYYGALGFLDEAIVRDRVPQLLKQVGLADRAHEPIRRFSKGMVQRLALAQALLGNPDLLVLDEPAEGLDLQGRQLVHDAVRQQKQAGKTVLLVSHQPSDIEQLCDRVGVVVGGSLVHQGTVADLLKGKSGTPRSMETVLRGFYEQTRS</sequence>